<sequence length="101" mass="11290">MGNTSIQFAGVTGGGKCSSKPVSSFLIMIHMIVGMLLDFNIQDRKAHNMTLRQILYRTELQTDCFANLTNGIKPSNERASLTTTSLLRVSQYKHGLHLRYT</sequence>
<keyword evidence="3" id="KW-1185">Reference proteome</keyword>
<evidence type="ECO:0000256" key="1">
    <source>
        <dbReference type="SAM" id="Phobius"/>
    </source>
</evidence>
<feature type="transmembrane region" description="Helical" evidence="1">
    <location>
        <begin position="22"/>
        <end position="41"/>
    </location>
</feature>
<protein>
    <submittedName>
        <fullName evidence="2">Uncharacterized protein</fullName>
    </submittedName>
</protein>
<keyword evidence="1" id="KW-1133">Transmembrane helix</keyword>
<name>A0AAV6YA37_ENGPU</name>
<keyword evidence="1" id="KW-0472">Membrane</keyword>
<evidence type="ECO:0000313" key="3">
    <source>
        <dbReference type="Proteomes" id="UP000824782"/>
    </source>
</evidence>
<organism evidence="2 3">
    <name type="scientific">Engystomops pustulosus</name>
    <name type="common">Tungara frog</name>
    <name type="synonym">Physalaemus pustulosus</name>
    <dbReference type="NCBI Taxonomy" id="76066"/>
    <lineage>
        <taxon>Eukaryota</taxon>
        <taxon>Metazoa</taxon>
        <taxon>Chordata</taxon>
        <taxon>Craniata</taxon>
        <taxon>Vertebrata</taxon>
        <taxon>Euteleostomi</taxon>
        <taxon>Amphibia</taxon>
        <taxon>Batrachia</taxon>
        <taxon>Anura</taxon>
        <taxon>Neobatrachia</taxon>
        <taxon>Hyloidea</taxon>
        <taxon>Leptodactylidae</taxon>
        <taxon>Leiuperinae</taxon>
        <taxon>Engystomops</taxon>
    </lineage>
</organism>
<dbReference type="Proteomes" id="UP000824782">
    <property type="component" value="Unassembled WGS sequence"/>
</dbReference>
<accession>A0AAV6YA37</accession>
<evidence type="ECO:0000313" key="2">
    <source>
        <dbReference type="EMBL" id="KAG8534459.1"/>
    </source>
</evidence>
<comment type="caution">
    <text evidence="2">The sequence shown here is derived from an EMBL/GenBank/DDBJ whole genome shotgun (WGS) entry which is preliminary data.</text>
</comment>
<gene>
    <name evidence="2" type="ORF">GDO81_019469</name>
</gene>
<proteinExistence type="predicted"/>
<keyword evidence="1" id="KW-0812">Transmembrane</keyword>
<dbReference type="AlphaFoldDB" id="A0AAV6YA37"/>
<dbReference type="EMBL" id="WNYA01105864">
    <property type="protein sequence ID" value="KAG8534459.1"/>
    <property type="molecule type" value="Genomic_DNA"/>
</dbReference>
<reference evidence="2" key="1">
    <citation type="thesis" date="2020" institute="ProQuest LLC" country="789 East Eisenhower Parkway, Ann Arbor, MI, USA">
        <title>Comparative Genomics and Chromosome Evolution.</title>
        <authorList>
            <person name="Mudd A.B."/>
        </authorList>
    </citation>
    <scope>NUCLEOTIDE SEQUENCE</scope>
    <source>
        <strain evidence="2">237g6f4</strain>
        <tissue evidence="2">Blood</tissue>
    </source>
</reference>